<evidence type="ECO:0000313" key="1">
    <source>
        <dbReference type="EMBL" id="CAL4092700.1"/>
    </source>
</evidence>
<name>A0AAV2QQ86_MEGNR</name>
<feature type="non-terminal residue" evidence="1">
    <location>
        <position position="1"/>
    </location>
</feature>
<comment type="caution">
    <text evidence="1">The sequence shown here is derived from an EMBL/GenBank/DDBJ whole genome shotgun (WGS) entry which is preliminary data.</text>
</comment>
<gene>
    <name evidence="1" type="ORF">MNOR_LOCUS14639</name>
</gene>
<dbReference type="Proteomes" id="UP001497623">
    <property type="component" value="Unassembled WGS sequence"/>
</dbReference>
<keyword evidence="2" id="KW-1185">Reference proteome</keyword>
<accession>A0AAV2QQ86</accession>
<proteinExistence type="predicted"/>
<evidence type="ECO:0000313" key="2">
    <source>
        <dbReference type="Proteomes" id="UP001497623"/>
    </source>
</evidence>
<dbReference type="AlphaFoldDB" id="A0AAV2QQ86"/>
<reference evidence="1 2" key="1">
    <citation type="submission" date="2024-05" db="EMBL/GenBank/DDBJ databases">
        <authorList>
            <person name="Wallberg A."/>
        </authorList>
    </citation>
    <scope>NUCLEOTIDE SEQUENCE [LARGE SCALE GENOMIC DNA]</scope>
</reference>
<sequence length="351" mass="40250">EPLPLLDTSIESVHNISKASLSSYKQEQEPIYEGVLKNDEMDKLHKHQKLQEQFIRQELLKKQAKDSQKNLLTVCQKLAEQKKWLQERQDKVICQEFLHHQNIEQELSQNFSGLNVVESKENDIKGMQAESFIEREQISSRCQSPNLMTRESRNTHYSQEHLGGNTNLHQIQDSKNDTDLKSVMEKNLILRKRLEETVKAIYGRKERVRNMNSSTGNISDVNVGATKNEIKYEQVAHAKMQNKNDPPFTLEQLMLIKEAQSQQNKLPTNGFHVGAIKSEPLSPSYEASVNGSTHFGKLNDNDKILYCIEALEKKRKKIVNQLVASPDSDDLILAIKEMNSKINDLKAFLGK</sequence>
<protein>
    <submittedName>
        <fullName evidence="1">Uncharacterized protein</fullName>
    </submittedName>
</protein>
<organism evidence="1 2">
    <name type="scientific">Meganyctiphanes norvegica</name>
    <name type="common">Northern krill</name>
    <name type="synonym">Thysanopoda norvegica</name>
    <dbReference type="NCBI Taxonomy" id="48144"/>
    <lineage>
        <taxon>Eukaryota</taxon>
        <taxon>Metazoa</taxon>
        <taxon>Ecdysozoa</taxon>
        <taxon>Arthropoda</taxon>
        <taxon>Crustacea</taxon>
        <taxon>Multicrustacea</taxon>
        <taxon>Malacostraca</taxon>
        <taxon>Eumalacostraca</taxon>
        <taxon>Eucarida</taxon>
        <taxon>Euphausiacea</taxon>
        <taxon>Euphausiidae</taxon>
        <taxon>Meganyctiphanes</taxon>
    </lineage>
</organism>
<dbReference type="EMBL" id="CAXKWB010008841">
    <property type="protein sequence ID" value="CAL4092700.1"/>
    <property type="molecule type" value="Genomic_DNA"/>
</dbReference>